<proteinExistence type="predicted"/>
<sequence>MIFYLAGLLLKGIALNYLDARKSSYKSNGSSNETDIKK</sequence>
<gene>
    <name evidence="1" type="ORF">GAGA_1636</name>
</gene>
<accession>A0ABQ0I584</accession>
<name>A0ABQ0I584_9ALTE</name>
<organism evidence="1 2">
    <name type="scientific">Paraglaciecola agarilytica NO2</name>
    <dbReference type="NCBI Taxonomy" id="1125747"/>
    <lineage>
        <taxon>Bacteria</taxon>
        <taxon>Pseudomonadati</taxon>
        <taxon>Pseudomonadota</taxon>
        <taxon>Gammaproteobacteria</taxon>
        <taxon>Alteromonadales</taxon>
        <taxon>Alteromonadaceae</taxon>
        <taxon>Paraglaciecola</taxon>
    </lineage>
</organism>
<evidence type="ECO:0000313" key="1">
    <source>
        <dbReference type="EMBL" id="GAC04491.1"/>
    </source>
</evidence>
<keyword evidence="2" id="KW-1185">Reference proteome</keyword>
<reference evidence="1 2" key="1">
    <citation type="journal article" date="2014" name="Environ. Microbiol.">
        <title>Comparative genomics of the marine bacterial genus Glaciecola reveals the high degree of genomic diversity and genomic characteristic for cold adaptation.</title>
        <authorList>
            <person name="Qin Q.L."/>
            <person name="Xie B.B."/>
            <person name="Yu Y."/>
            <person name="Shu Y.L."/>
            <person name="Rong J.C."/>
            <person name="Zhang Y.J."/>
            <person name="Zhao D.L."/>
            <person name="Chen X.L."/>
            <person name="Zhang X.Y."/>
            <person name="Chen B."/>
            <person name="Zhou B.C."/>
            <person name="Zhang Y.Z."/>
        </authorList>
    </citation>
    <scope>NUCLEOTIDE SEQUENCE [LARGE SCALE GENOMIC DNA]</scope>
    <source>
        <strain evidence="1 2">NO2</strain>
    </source>
</reference>
<comment type="caution">
    <text evidence="1">The sequence shown here is derived from an EMBL/GenBank/DDBJ whole genome shotgun (WGS) entry which is preliminary data.</text>
</comment>
<protein>
    <submittedName>
        <fullName evidence="1">Uncharacterized protein</fullName>
    </submittedName>
</protein>
<dbReference type="EMBL" id="BAEK01000029">
    <property type="protein sequence ID" value="GAC04491.1"/>
    <property type="molecule type" value="Genomic_DNA"/>
</dbReference>
<evidence type="ECO:0000313" key="2">
    <source>
        <dbReference type="Proteomes" id="UP000008372"/>
    </source>
</evidence>
<dbReference type="Proteomes" id="UP000008372">
    <property type="component" value="Unassembled WGS sequence"/>
</dbReference>